<feature type="region of interest" description="Disordered" evidence="1">
    <location>
        <begin position="134"/>
        <end position="158"/>
    </location>
</feature>
<gene>
    <name evidence="3" type="ORF">BT67DRAFT_187233</name>
</gene>
<evidence type="ECO:0000256" key="1">
    <source>
        <dbReference type="SAM" id="MobiDB-lite"/>
    </source>
</evidence>
<feature type="region of interest" description="Disordered" evidence="1">
    <location>
        <begin position="52"/>
        <end position="103"/>
    </location>
</feature>
<feature type="region of interest" description="Disordered" evidence="1">
    <location>
        <begin position="1"/>
        <end position="27"/>
    </location>
</feature>
<feature type="compositionally biased region" description="Basic and acidic residues" evidence="1">
    <location>
        <begin position="1"/>
        <end position="10"/>
    </location>
</feature>
<reference evidence="3" key="1">
    <citation type="journal article" date="2023" name="Mol. Phylogenet. Evol.">
        <title>Genome-scale phylogeny and comparative genomics of the fungal order Sordariales.</title>
        <authorList>
            <person name="Hensen N."/>
            <person name="Bonometti L."/>
            <person name="Westerberg I."/>
            <person name="Brannstrom I.O."/>
            <person name="Guillou S."/>
            <person name="Cros-Aarteil S."/>
            <person name="Calhoun S."/>
            <person name="Haridas S."/>
            <person name="Kuo A."/>
            <person name="Mondo S."/>
            <person name="Pangilinan J."/>
            <person name="Riley R."/>
            <person name="LaButti K."/>
            <person name="Andreopoulos B."/>
            <person name="Lipzen A."/>
            <person name="Chen C."/>
            <person name="Yan M."/>
            <person name="Daum C."/>
            <person name="Ng V."/>
            <person name="Clum A."/>
            <person name="Steindorff A."/>
            <person name="Ohm R.A."/>
            <person name="Martin F."/>
            <person name="Silar P."/>
            <person name="Natvig D.O."/>
            <person name="Lalanne C."/>
            <person name="Gautier V."/>
            <person name="Ament-Velasquez S.L."/>
            <person name="Kruys A."/>
            <person name="Hutchinson M.I."/>
            <person name="Powell A.J."/>
            <person name="Barry K."/>
            <person name="Miller A.N."/>
            <person name="Grigoriev I.V."/>
            <person name="Debuchy R."/>
            <person name="Gladieux P."/>
            <person name="Hiltunen Thoren M."/>
            <person name="Johannesson H."/>
        </authorList>
    </citation>
    <scope>NUCLEOTIDE SEQUENCE</scope>
    <source>
        <strain evidence="3">CBS 123565</strain>
    </source>
</reference>
<organism evidence="3 4">
    <name type="scientific">Trichocladium antarcticum</name>
    <dbReference type="NCBI Taxonomy" id="1450529"/>
    <lineage>
        <taxon>Eukaryota</taxon>
        <taxon>Fungi</taxon>
        <taxon>Dikarya</taxon>
        <taxon>Ascomycota</taxon>
        <taxon>Pezizomycotina</taxon>
        <taxon>Sordariomycetes</taxon>
        <taxon>Sordariomycetidae</taxon>
        <taxon>Sordariales</taxon>
        <taxon>Chaetomiaceae</taxon>
        <taxon>Trichocladium</taxon>
    </lineage>
</organism>
<feature type="transmembrane region" description="Helical" evidence="2">
    <location>
        <begin position="960"/>
        <end position="978"/>
    </location>
</feature>
<evidence type="ECO:0000313" key="3">
    <source>
        <dbReference type="EMBL" id="KAK4136668.1"/>
    </source>
</evidence>
<keyword evidence="2" id="KW-0472">Membrane</keyword>
<protein>
    <submittedName>
        <fullName evidence="3">Uncharacterized protein</fullName>
    </submittedName>
</protein>
<evidence type="ECO:0000256" key="2">
    <source>
        <dbReference type="SAM" id="Phobius"/>
    </source>
</evidence>
<feature type="compositionally biased region" description="Polar residues" evidence="1">
    <location>
        <begin position="713"/>
        <end position="725"/>
    </location>
</feature>
<dbReference type="EMBL" id="MU853403">
    <property type="protein sequence ID" value="KAK4136668.1"/>
    <property type="molecule type" value="Genomic_DNA"/>
</dbReference>
<dbReference type="Proteomes" id="UP001304895">
    <property type="component" value="Unassembled WGS sequence"/>
</dbReference>
<feature type="region of interest" description="Disordered" evidence="1">
    <location>
        <begin position="293"/>
        <end position="334"/>
    </location>
</feature>
<comment type="caution">
    <text evidence="3">The sequence shown here is derived from an EMBL/GenBank/DDBJ whole genome shotgun (WGS) entry which is preliminary data.</text>
</comment>
<feature type="region of interest" description="Disordered" evidence="1">
    <location>
        <begin position="426"/>
        <end position="462"/>
    </location>
</feature>
<feature type="region of interest" description="Disordered" evidence="1">
    <location>
        <begin position="694"/>
        <end position="759"/>
    </location>
</feature>
<feature type="region of interest" description="Disordered" evidence="1">
    <location>
        <begin position="775"/>
        <end position="828"/>
    </location>
</feature>
<feature type="compositionally biased region" description="Polar residues" evidence="1">
    <location>
        <begin position="802"/>
        <end position="813"/>
    </location>
</feature>
<keyword evidence="2" id="KW-0812">Transmembrane</keyword>
<accession>A0AAN6UP98</accession>
<feature type="compositionally biased region" description="Polar residues" evidence="1">
    <location>
        <begin position="52"/>
        <end position="85"/>
    </location>
</feature>
<keyword evidence="4" id="KW-1185">Reference proteome</keyword>
<reference evidence="3" key="2">
    <citation type="submission" date="2023-05" db="EMBL/GenBank/DDBJ databases">
        <authorList>
            <consortium name="Lawrence Berkeley National Laboratory"/>
            <person name="Steindorff A."/>
            <person name="Hensen N."/>
            <person name="Bonometti L."/>
            <person name="Westerberg I."/>
            <person name="Brannstrom I.O."/>
            <person name="Guillou S."/>
            <person name="Cros-Aarteil S."/>
            <person name="Calhoun S."/>
            <person name="Haridas S."/>
            <person name="Kuo A."/>
            <person name="Mondo S."/>
            <person name="Pangilinan J."/>
            <person name="Riley R."/>
            <person name="Labutti K."/>
            <person name="Andreopoulos B."/>
            <person name="Lipzen A."/>
            <person name="Chen C."/>
            <person name="Yanf M."/>
            <person name="Daum C."/>
            <person name="Ng V."/>
            <person name="Clum A."/>
            <person name="Ohm R."/>
            <person name="Martin F."/>
            <person name="Silar P."/>
            <person name="Natvig D."/>
            <person name="Lalanne C."/>
            <person name="Gautier V."/>
            <person name="Ament-Velasquez S.L."/>
            <person name="Kruys A."/>
            <person name="Hutchinson M.I."/>
            <person name="Powell A.J."/>
            <person name="Barry K."/>
            <person name="Miller A.N."/>
            <person name="Grigoriev I.V."/>
            <person name="Debuchy R."/>
            <person name="Gladieux P."/>
            <person name="Thoren M.H."/>
            <person name="Johannesson H."/>
        </authorList>
    </citation>
    <scope>NUCLEOTIDE SEQUENCE</scope>
    <source>
        <strain evidence="3">CBS 123565</strain>
    </source>
</reference>
<feature type="compositionally biased region" description="Polar residues" evidence="1">
    <location>
        <begin position="138"/>
        <end position="158"/>
    </location>
</feature>
<feature type="transmembrane region" description="Helical" evidence="2">
    <location>
        <begin position="1005"/>
        <end position="1028"/>
    </location>
</feature>
<evidence type="ECO:0000313" key="4">
    <source>
        <dbReference type="Proteomes" id="UP001304895"/>
    </source>
</evidence>
<proteinExistence type="predicted"/>
<sequence length="1036" mass="112343">MASTNDHDENWVPPDMSNLAHPLRSNPVRSITPRGAIFTNLGDAHQAITSRLASRSAGNQVFDTPSRTPSDSSANASGPTGSVDSLPSPRLAESARPSNPVARQCLSPPLKHFMSAAEWDKAFASLSPLPSADIPFEMSSSGNNLPEGQPDQDTGHSLMSPMSSETGITVTAIYEQYLPSPAANSLSTIRDSSCSAIGIVSSSDKGLQHAETTSESAQEDGTNIYPLVGHDPNPFSPEVRQAAGPGLNPAKNRWKMHFPASDPPQDPLPELPCMHGDTQPSVAAFNGWPILSPATKSTDSVPDSEECSGEPTKEFRGSGLGATPSAASHAHNSRSYPVSSIIRPVEHSAVGSGNPRHGPEFSFDPAYQEDDMSHSGLSNGGVSIGGFTTDSDEDPFRYDHGSHTVFLEPSREREVSAALRCVSDDYATSSNDNAQSSPSNELPTPQAFQSPTNGPVETANRTIRSNNPFFKRLQFYQAPTVNYDWEEDDGPSEVKISVRPLPTPPAVPPNSPALSATNQACTLGLEDEPCAEELHTTVSDGCGDWETVATTVGQFDSNRAFASSTSFSGFHPTKLTGSSIADYSDGGSFQVPRFGACSSMERILQHPTSGPVPNSRFCRPLKDTGRPVFLPKPRIHRVNGYLQDSSRIFTDPTTGSSSISTRSHLVGKLGASLRSRSARRRTQLRNPYHNLEQWSRSETSDSLFSGDREETGTRFNNQATCNSPKRGSMTVGAVGTSNATTKADRGHTQARGSLGQESSTLFPFPLISLEEATRRQASVTENAEDDRTMTITSGTRTRKDSSVNSSKGTQRTTPPTPYITKPRPSYRLYPTPPAIPGSSISYYRYSHHSQDRNYIRHRRGRSDTSTFQRVTQSVLRQSAFSRSARNTFDSFGTSWPSFPGPHSTLDSPRLFGRDRRNLALGNDAPPELRQIANMETAAHFGVLSEDAHLSWEARKRSQTYYYAMCIMCIFPFMAPLVYRGTFDSALSWYTGGEVVQLNRQRRRNVLVLGSIVSAAWLCAIGIIVTLAVNGRDKAHA</sequence>
<feature type="compositionally biased region" description="Polar residues" evidence="1">
    <location>
        <begin position="694"/>
        <end position="703"/>
    </location>
</feature>
<name>A0AAN6UP98_9PEZI</name>
<keyword evidence="2" id="KW-1133">Transmembrane helix</keyword>
<dbReference type="AlphaFoldDB" id="A0AAN6UP98"/>